<dbReference type="Gene3D" id="3.40.50.1240">
    <property type="entry name" value="Phosphoglycerate mutase-like"/>
    <property type="match status" value="1"/>
</dbReference>
<evidence type="ECO:0000256" key="2">
    <source>
        <dbReference type="ARBA" id="ARBA00005375"/>
    </source>
</evidence>
<accession>A0AAD8AIJ8</accession>
<dbReference type="AlphaFoldDB" id="A0AAD8AIJ8"/>
<dbReference type="Proteomes" id="UP001233999">
    <property type="component" value="Unassembled WGS sequence"/>
</dbReference>
<sequence>VRVKLRQTVVTIFHIIIMETLLYCVCFIVIVHVLPANTELQLVQVLFRHGERTPVDMYPKDPYINFTYPPFGLGTLTNPGKLQQYLQGQYLRTRYNEFLGHHYNSDVMYVQTTDMDRTKMSAQLVLAGLWPPAPAQLWNPDLHWQPIPTHSEPLKKDSLLLNNLRCPRYYYERQKVLNSTQLQDILNEYNATHLYETLSELTGGTFEDPYDVMSLYSTLKAEEGFNLTLPEWTRGIYPEKLLPLTIFSFTLNVYNTDMQKVKAGPLVKKLLNDGKAKAEGTLQPEGRKMYIYSGHDSTIVNLLSALQVWDPQIPDYGIMVLIELHHNKSSDQHYIKLFLRNTTEHEPYLLKLPGCETDCPLDQFISLTRPVIPVNWEDDCK</sequence>
<feature type="non-terminal residue" evidence="4">
    <location>
        <position position="1"/>
    </location>
</feature>
<dbReference type="EMBL" id="JASPKZ010000820">
    <property type="protein sequence ID" value="KAJ9599296.1"/>
    <property type="molecule type" value="Genomic_DNA"/>
</dbReference>
<gene>
    <name evidence="4" type="ORF">L9F63_010224</name>
</gene>
<dbReference type="PANTHER" id="PTHR11567">
    <property type="entry name" value="ACID PHOSPHATASE-RELATED"/>
    <property type="match status" value="1"/>
</dbReference>
<keyword evidence="3" id="KW-0812">Transmembrane</keyword>
<dbReference type="InterPro" id="IPR050645">
    <property type="entry name" value="Histidine_acid_phosphatase"/>
</dbReference>
<dbReference type="GO" id="GO:0003993">
    <property type="term" value="F:acid phosphatase activity"/>
    <property type="evidence" value="ECO:0007669"/>
    <property type="project" value="UniProtKB-EC"/>
</dbReference>
<name>A0AAD8AIJ8_DIPPU</name>
<reference evidence="4" key="2">
    <citation type="submission" date="2023-05" db="EMBL/GenBank/DDBJ databases">
        <authorList>
            <person name="Fouks B."/>
        </authorList>
    </citation>
    <scope>NUCLEOTIDE SEQUENCE</scope>
    <source>
        <strain evidence="4">Stay&amp;Tobe</strain>
        <tissue evidence="4">Testes</tissue>
    </source>
</reference>
<evidence type="ECO:0008006" key="6">
    <source>
        <dbReference type="Google" id="ProtNLM"/>
    </source>
</evidence>
<dbReference type="PROSITE" id="PS00778">
    <property type="entry name" value="HIS_ACID_PHOSPHAT_2"/>
    <property type="match status" value="1"/>
</dbReference>
<dbReference type="SUPFAM" id="SSF53254">
    <property type="entry name" value="Phosphoglycerate mutase-like"/>
    <property type="match status" value="1"/>
</dbReference>
<evidence type="ECO:0000256" key="1">
    <source>
        <dbReference type="ARBA" id="ARBA00000032"/>
    </source>
</evidence>
<dbReference type="PROSITE" id="PS00616">
    <property type="entry name" value="HIS_ACID_PHOSPHAT_1"/>
    <property type="match status" value="1"/>
</dbReference>
<dbReference type="PANTHER" id="PTHR11567:SF205">
    <property type="entry name" value="GH28721P-RELATED"/>
    <property type="match status" value="1"/>
</dbReference>
<evidence type="ECO:0000313" key="5">
    <source>
        <dbReference type="Proteomes" id="UP001233999"/>
    </source>
</evidence>
<dbReference type="CDD" id="cd07061">
    <property type="entry name" value="HP_HAP_like"/>
    <property type="match status" value="1"/>
</dbReference>
<proteinExistence type="inferred from homology"/>
<dbReference type="InterPro" id="IPR033379">
    <property type="entry name" value="Acid_Pase_AS"/>
</dbReference>
<comment type="similarity">
    <text evidence="2">Belongs to the histidine acid phosphatase family.</text>
</comment>
<keyword evidence="5" id="KW-1185">Reference proteome</keyword>
<evidence type="ECO:0000313" key="4">
    <source>
        <dbReference type="EMBL" id="KAJ9599296.1"/>
    </source>
</evidence>
<reference evidence="4" key="1">
    <citation type="journal article" date="2023" name="IScience">
        <title>Live-bearing cockroach genome reveals convergent evolutionary mechanisms linked to viviparity in insects and beyond.</title>
        <authorList>
            <person name="Fouks B."/>
            <person name="Harrison M.C."/>
            <person name="Mikhailova A.A."/>
            <person name="Marchal E."/>
            <person name="English S."/>
            <person name="Carruthers M."/>
            <person name="Jennings E.C."/>
            <person name="Chiamaka E.L."/>
            <person name="Frigard R.A."/>
            <person name="Pippel M."/>
            <person name="Attardo G.M."/>
            <person name="Benoit J.B."/>
            <person name="Bornberg-Bauer E."/>
            <person name="Tobe S.S."/>
        </authorList>
    </citation>
    <scope>NUCLEOTIDE SEQUENCE</scope>
    <source>
        <strain evidence="4">Stay&amp;Tobe</strain>
    </source>
</reference>
<comment type="catalytic activity">
    <reaction evidence="1">
        <text>a phosphate monoester + H2O = an alcohol + phosphate</text>
        <dbReference type="Rhea" id="RHEA:15017"/>
        <dbReference type="ChEBI" id="CHEBI:15377"/>
        <dbReference type="ChEBI" id="CHEBI:30879"/>
        <dbReference type="ChEBI" id="CHEBI:43474"/>
        <dbReference type="ChEBI" id="CHEBI:67140"/>
        <dbReference type="EC" id="3.1.3.2"/>
    </reaction>
</comment>
<keyword evidence="3" id="KW-0472">Membrane</keyword>
<dbReference type="InterPro" id="IPR000560">
    <property type="entry name" value="His_Pase_clade-2"/>
</dbReference>
<dbReference type="InterPro" id="IPR029033">
    <property type="entry name" value="His_PPase_superfam"/>
</dbReference>
<feature type="non-terminal residue" evidence="4">
    <location>
        <position position="381"/>
    </location>
</feature>
<keyword evidence="3" id="KW-1133">Transmembrane helix</keyword>
<organism evidence="4 5">
    <name type="scientific">Diploptera punctata</name>
    <name type="common">Pacific beetle cockroach</name>
    <dbReference type="NCBI Taxonomy" id="6984"/>
    <lineage>
        <taxon>Eukaryota</taxon>
        <taxon>Metazoa</taxon>
        <taxon>Ecdysozoa</taxon>
        <taxon>Arthropoda</taxon>
        <taxon>Hexapoda</taxon>
        <taxon>Insecta</taxon>
        <taxon>Pterygota</taxon>
        <taxon>Neoptera</taxon>
        <taxon>Polyneoptera</taxon>
        <taxon>Dictyoptera</taxon>
        <taxon>Blattodea</taxon>
        <taxon>Blaberoidea</taxon>
        <taxon>Blaberidae</taxon>
        <taxon>Diplopterinae</taxon>
        <taxon>Diploptera</taxon>
    </lineage>
</organism>
<dbReference type="Pfam" id="PF00328">
    <property type="entry name" value="His_Phos_2"/>
    <property type="match status" value="1"/>
</dbReference>
<evidence type="ECO:0000256" key="3">
    <source>
        <dbReference type="SAM" id="Phobius"/>
    </source>
</evidence>
<comment type="caution">
    <text evidence="4">The sequence shown here is derived from an EMBL/GenBank/DDBJ whole genome shotgun (WGS) entry which is preliminary data.</text>
</comment>
<feature type="transmembrane region" description="Helical" evidence="3">
    <location>
        <begin position="12"/>
        <end position="34"/>
    </location>
</feature>
<protein>
    <recommendedName>
        <fullName evidence="6">Venom acid phosphatase Acph-1</fullName>
    </recommendedName>
</protein>